<dbReference type="SUPFAM" id="SSF46589">
    <property type="entry name" value="tRNA-binding arm"/>
    <property type="match status" value="1"/>
</dbReference>
<keyword evidence="6 8" id="KW-0030">Aminoacyl-tRNA synthetase</keyword>
<dbReference type="HAMAP" id="MF_02004">
    <property type="entry name" value="Val_tRNA_synth_type1"/>
    <property type="match status" value="1"/>
</dbReference>
<evidence type="ECO:0000256" key="2">
    <source>
        <dbReference type="ARBA" id="ARBA00022598"/>
    </source>
</evidence>
<evidence type="ECO:0000256" key="4">
    <source>
        <dbReference type="ARBA" id="ARBA00022840"/>
    </source>
</evidence>
<evidence type="ECO:0000256" key="5">
    <source>
        <dbReference type="ARBA" id="ARBA00022917"/>
    </source>
</evidence>
<dbReference type="CDD" id="cd07962">
    <property type="entry name" value="Anticodon_Ia_Val"/>
    <property type="match status" value="1"/>
</dbReference>
<evidence type="ECO:0000313" key="12">
    <source>
        <dbReference type="Proteomes" id="UP001055955"/>
    </source>
</evidence>
<dbReference type="InterPro" id="IPR010978">
    <property type="entry name" value="tRNA-bd_arm"/>
</dbReference>
<keyword evidence="1 8" id="KW-0963">Cytoplasm</keyword>
<dbReference type="InterPro" id="IPR009008">
    <property type="entry name" value="Val/Leu/Ile-tRNA-synth_edit"/>
</dbReference>
<dbReference type="PANTHER" id="PTHR11946">
    <property type="entry name" value="VALYL-TRNA SYNTHETASES"/>
    <property type="match status" value="1"/>
</dbReference>
<comment type="subunit">
    <text evidence="8">Monomer.</text>
</comment>
<evidence type="ECO:0000313" key="11">
    <source>
        <dbReference type="EMBL" id="UTC24262.1"/>
    </source>
</evidence>
<protein>
    <recommendedName>
        <fullName evidence="8">Valine--tRNA ligase</fullName>
        <ecNumber evidence="8">6.1.1.9</ecNumber>
    </recommendedName>
    <alternativeName>
        <fullName evidence="8">Valyl-tRNA synthetase</fullName>
        <shortName evidence="8">ValRS</shortName>
    </alternativeName>
</protein>
<dbReference type="InterPro" id="IPR001412">
    <property type="entry name" value="aa-tRNA-synth_I_CS"/>
</dbReference>
<dbReference type="InterPro" id="IPR002303">
    <property type="entry name" value="Valyl-tRNA_ligase"/>
</dbReference>
<evidence type="ECO:0000256" key="7">
    <source>
        <dbReference type="ARBA" id="ARBA00047552"/>
    </source>
</evidence>
<dbReference type="Pfam" id="PF08264">
    <property type="entry name" value="Anticodon_1"/>
    <property type="match status" value="1"/>
</dbReference>
<feature type="binding site" evidence="8">
    <location>
        <position position="523"/>
    </location>
    <ligand>
        <name>ATP</name>
        <dbReference type="ChEBI" id="CHEBI:30616"/>
    </ligand>
</feature>
<comment type="domain">
    <text evidence="8">The C-terminal coiled-coil domain is crucial for aminoacylation activity.</text>
</comment>
<feature type="coiled-coil region" evidence="8">
    <location>
        <begin position="828"/>
        <end position="855"/>
    </location>
</feature>
<dbReference type="InterPro" id="IPR014729">
    <property type="entry name" value="Rossmann-like_a/b/a_fold"/>
</dbReference>
<feature type="short sequence motif" description="'KMSKS' region" evidence="8">
    <location>
        <begin position="520"/>
        <end position="524"/>
    </location>
</feature>
<accession>A0ABY5DKC1</accession>
<feature type="short sequence motif" description="'HIGH' region" evidence="8">
    <location>
        <begin position="41"/>
        <end position="51"/>
    </location>
</feature>
<feature type="domain" description="Aminoacyl-tRNA synthetase class Ia" evidence="9">
    <location>
        <begin position="28"/>
        <end position="597"/>
    </location>
</feature>
<dbReference type="Proteomes" id="UP001055955">
    <property type="component" value="Chromosome"/>
</dbReference>
<dbReference type="SUPFAM" id="SSF50677">
    <property type="entry name" value="ValRS/IleRS/LeuRS editing domain"/>
    <property type="match status" value="1"/>
</dbReference>
<dbReference type="NCBIfam" id="TIGR00422">
    <property type="entry name" value="valS"/>
    <property type="match status" value="1"/>
</dbReference>
<reference evidence="11 12" key="1">
    <citation type="journal article" date="2022" name="Nat. Microbiol.">
        <title>The microbiome of a bacterivorous marine choanoflagellate contains a resource-demanding obligate bacterial associate.</title>
        <authorList>
            <person name="Needham D.M."/>
            <person name="Poirier C."/>
            <person name="Bachy C."/>
            <person name="George E.E."/>
            <person name="Wilken S."/>
            <person name="Yung C.C.M."/>
            <person name="Limardo A.J."/>
            <person name="Morando M."/>
            <person name="Sudek L."/>
            <person name="Malmstrom R.R."/>
            <person name="Keeling P.J."/>
            <person name="Santoro A.E."/>
            <person name="Worden A.Z."/>
        </authorList>
    </citation>
    <scope>NUCLEOTIDE SEQUENCE [LARGE SCALE GENOMIC DNA]</scope>
    <source>
        <strain evidence="11 12">Comchoano-1</strain>
    </source>
</reference>
<keyword evidence="5 8" id="KW-0648">Protein biosynthesis</keyword>
<comment type="function">
    <text evidence="8">Catalyzes the attachment of valine to tRNA(Val). As ValRS can inadvertently accommodate and process structurally similar amino acids such as threonine, to avoid such errors, it has a 'posttransfer' editing activity that hydrolyzes mischarged Thr-tRNA(Val) in a tRNA-dependent manner.</text>
</comment>
<dbReference type="CDD" id="cd00817">
    <property type="entry name" value="ValRS_core"/>
    <property type="match status" value="1"/>
</dbReference>
<dbReference type="InterPro" id="IPR013155">
    <property type="entry name" value="M/V/L/I-tRNA-synth_anticd-bd"/>
</dbReference>
<keyword evidence="8" id="KW-0175">Coiled coil</keyword>
<dbReference type="SUPFAM" id="SSF47323">
    <property type="entry name" value="Anticodon-binding domain of a subclass of class I aminoacyl-tRNA synthetases"/>
    <property type="match status" value="1"/>
</dbReference>
<feature type="domain" description="Methionyl/Valyl/Leucyl/Isoleucyl-tRNA synthetase anticodon-binding" evidence="10">
    <location>
        <begin position="640"/>
        <end position="771"/>
    </location>
</feature>
<gene>
    <name evidence="8" type="primary">valS</name>
    <name evidence="11" type="ORF">MMH89_03365</name>
</gene>
<evidence type="ECO:0000259" key="10">
    <source>
        <dbReference type="Pfam" id="PF08264"/>
    </source>
</evidence>
<dbReference type="InterPro" id="IPR033705">
    <property type="entry name" value="Anticodon_Ia_Val"/>
</dbReference>
<evidence type="ECO:0000256" key="3">
    <source>
        <dbReference type="ARBA" id="ARBA00022741"/>
    </source>
</evidence>
<comment type="domain">
    <text evidence="8">ValRS has two distinct active sites: one for aminoacylation and one for editing. The misactivated threonine is translocated from the active site to the editing site.</text>
</comment>
<dbReference type="InterPro" id="IPR002300">
    <property type="entry name" value="aa-tRNA-synth_Ia"/>
</dbReference>
<comment type="similarity">
    <text evidence="8">Belongs to the class-I aminoacyl-tRNA synthetase family. ValS type 1 subfamily.</text>
</comment>
<dbReference type="SUPFAM" id="SSF52374">
    <property type="entry name" value="Nucleotidylyl transferase"/>
    <property type="match status" value="1"/>
</dbReference>
<sequence>MLNQNFTPSELEPKISAYWESINQGAPKNNGPAYCIMVPPPNVTGSLHLGHALQLTLMDTLVRFQRYQGKNVLLQVGTDHAGIATQMVVERQLAEQNITKDQLSREEFIDKIWEWKAQSGGRITQQMRQMGVSVDWDNERFTLDQGFSRAVQDSFIKLYQEGLIYRGKRLVNWDTQLLTAVSDLEVINENRSGQLWYIDYPIDESTTITVATTRPETMLGDQAICVHPDDERYQALIGKTASIPLTERRIPIIADTHVDPEFGTGCVKVTPAHDFNDYEIGMRHQLELVNILNPDGTLNEYCPKAYQGLDRIAARKQIIQDLKEQALLNKIEPHTLTVPIGDRSMTILEPMLTDQWFMNMKVMAEKALQAQTQGELGFIPSNWDKTYAQWLTDIQDWCISRQIVWGHRIPAYYDSDGNVFVGNSETEIRKTHQVKGELTQDQDVLDTWFSSALWPFATLGWPEKTSRLSEFYPNQLLITGFDIIFFWVARMVMLGMHLTDQVPFPQVYITGLIRDEKGQKMSKSKGNVLDPLDLINGITLDALVEKRTTGLMQPAMREKVKQATLKAFPNGIEAHGTDALRFTMLSLCTHGRDIKFDIQKLKSSQHFCNKIWNAARLLSSYQDTTLTKDHPSDALVIDALNHKINQLIQDLDQHLNSYRFDLYATALFDFFWHQYCDWFIECLKASQSQKLLDAMNQAFDAILILYHPSLPFITESIWQNRHGNDQSITEQDYPTISTWITNDTTHQAFTALQALIRGVRSIRSELNIAPKCTIDLFSVKDEQKTLSTHRDLIQKLAKIGNIMHEQAPEAACAYVDDHYHIVVPLEGLVDAPQEAARLRKKIAKKEKEIEKMQAKRSRPDYATKAPLTLQKQDEIAFSQLQSEHKTLMQYLHALEKICN</sequence>
<dbReference type="GO" id="GO:0004832">
    <property type="term" value="F:valine-tRNA ligase activity"/>
    <property type="evidence" value="ECO:0007669"/>
    <property type="project" value="UniProtKB-EC"/>
</dbReference>
<dbReference type="NCBIfam" id="NF004349">
    <property type="entry name" value="PRK05729.1"/>
    <property type="match status" value="1"/>
</dbReference>
<comment type="subcellular location">
    <subcellularLocation>
        <location evidence="8">Cytoplasm</location>
    </subcellularLocation>
</comment>
<dbReference type="PROSITE" id="PS00178">
    <property type="entry name" value="AA_TRNA_LIGASE_I"/>
    <property type="match status" value="1"/>
</dbReference>
<dbReference type="Gene3D" id="3.90.740.10">
    <property type="entry name" value="Valyl/Leucyl/Isoleucyl-tRNA synthetase, editing domain"/>
    <property type="match status" value="2"/>
</dbReference>
<dbReference type="EMBL" id="CP092900">
    <property type="protein sequence ID" value="UTC24262.1"/>
    <property type="molecule type" value="Genomic_DNA"/>
</dbReference>
<dbReference type="EC" id="6.1.1.9" evidence="8"/>
<evidence type="ECO:0000259" key="9">
    <source>
        <dbReference type="Pfam" id="PF00133"/>
    </source>
</evidence>
<keyword evidence="2 8" id="KW-0436">Ligase</keyword>
<evidence type="ECO:0000256" key="8">
    <source>
        <dbReference type="HAMAP-Rule" id="MF_02004"/>
    </source>
</evidence>
<dbReference type="PRINTS" id="PR00986">
    <property type="entry name" value="TRNASYNTHVAL"/>
</dbReference>
<keyword evidence="12" id="KW-1185">Reference proteome</keyword>
<evidence type="ECO:0000256" key="1">
    <source>
        <dbReference type="ARBA" id="ARBA00022490"/>
    </source>
</evidence>
<dbReference type="Gene3D" id="3.40.50.620">
    <property type="entry name" value="HUPs"/>
    <property type="match status" value="2"/>
</dbReference>
<comment type="catalytic activity">
    <reaction evidence="7 8">
        <text>tRNA(Val) + L-valine + ATP = L-valyl-tRNA(Val) + AMP + diphosphate</text>
        <dbReference type="Rhea" id="RHEA:10704"/>
        <dbReference type="Rhea" id="RHEA-COMP:9672"/>
        <dbReference type="Rhea" id="RHEA-COMP:9708"/>
        <dbReference type="ChEBI" id="CHEBI:30616"/>
        <dbReference type="ChEBI" id="CHEBI:33019"/>
        <dbReference type="ChEBI" id="CHEBI:57762"/>
        <dbReference type="ChEBI" id="CHEBI:78442"/>
        <dbReference type="ChEBI" id="CHEBI:78537"/>
        <dbReference type="ChEBI" id="CHEBI:456215"/>
        <dbReference type="EC" id="6.1.1.9"/>
    </reaction>
</comment>
<dbReference type="Gene3D" id="1.10.287.380">
    <property type="entry name" value="Valyl-tRNA synthetase, C-terminal domain"/>
    <property type="match status" value="1"/>
</dbReference>
<dbReference type="InterPro" id="IPR037118">
    <property type="entry name" value="Val-tRNA_synth_C_sf"/>
</dbReference>
<organism evidence="11 12">
    <name type="scientific">Candidatus Comchoanobacter bicostacola</name>
    <dbReference type="NCBI Taxonomy" id="2919598"/>
    <lineage>
        <taxon>Bacteria</taxon>
        <taxon>Pseudomonadati</taxon>
        <taxon>Pseudomonadota</taxon>
        <taxon>Gammaproteobacteria</taxon>
        <taxon>Candidatus Comchoanobacterales</taxon>
        <taxon>Candidatus Comchoanobacteraceae</taxon>
        <taxon>Candidatus Comchoanobacter</taxon>
    </lineage>
</organism>
<dbReference type="Pfam" id="PF00133">
    <property type="entry name" value="tRNA-synt_1"/>
    <property type="match status" value="1"/>
</dbReference>
<dbReference type="Gene3D" id="1.10.730.10">
    <property type="entry name" value="Isoleucyl-tRNA Synthetase, Domain 1"/>
    <property type="match status" value="1"/>
</dbReference>
<evidence type="ECO:0000256" key="6">
    <source>
        <dbReference type="ARBA" id="ARBA00023146"/>
    </source>
</evidence>
<keyword evidence="3 8" id="KW-0547">Nucleotide-binding</keyword>
<keyword evidence="4 8" id="KW-0067">ATP-binding</keyword>
<dbReference type="PANTHER" id="PTHR11946:SF93">
    <property type="entry name" value="VALINE--TRNA LIGASE, CHLOROPLASTIC_MITOCHONDRIAL 2"/>
    <property type="match status" value="1"/>
</dbReference>
<name>A0ABY5DKC1_9GAMM</name>
<dbReference type="InterPro" id="IPR009080">
    <property type="entry name" value="tRNAsynth_Ia_anticodon-bd"/>
</dbReference>
<dbReference type="RefSeq" id="WP_258568047.1">
    <property type="nucleotide sequence ID" value="NZ_CP092900.1"/>
</dbReference>
<proteinExistence type="inferred from homology"/>